<protein>
    <submittedName>
        <fullName evidence="2">Uncharacterized protein</fullName>
    </submittedName>
</protein>
<evidence type="ECO:0000256" key="1">
    <source>
        <dbReference type="SAM" id="MobiDB-lite"/>
    </source>
</evidence>
<reference evidence="2" key="1">
    <citation type="submission" date="2018-09" db="EMBL/GenBank/DDBJ databases">
        <title>The complete sequencing of plasmid pCRE3-KPC.</title>
        <authorList>
            <person name="Dong D."/>
            <person name="Liu Z."/>
            <person name="Zhao H."/>
            <person name="Zhang H."/>
            <person name="Jia N."/>
            <person name="Zhu Y."/>
        </authorList>
    </citation>
    <scope>NUCLEOTIDE SEQUENCE</scope>
    <source>
        <strain evidence="2">CRE3</strain>
        <plasmid evidence="2">pCRE3-KPC</plasmid>
    </source>
</reference>
<evidence type="ECO:0000313" key="2">
    <source>
        <dbReference type="EMBL" id="AZM66597.1"/>
    </source>
</evidence>
<accession>A0A3Q8VM98</accession>
<proteinExistence type="predicted"/>
<keyword evidence="2" id="KW-0614">Plasmid</keyword>
<sequence>MNWTRGPRRSGATQRQALLKGRRYSKAGATQRQALLKGRRYSKAGATQRQALLKGRRYSKAGATQRQALLKGRRYAPGVGFAISNTHGLGTPARKAPPLVIRTDFEHLTISPPRL</sequence>
<geneLocation type="plasmid" evidence="2">
    <name>pCRE3-KPC</name>
</geneLocation>
<feature type="region of interest" description="Disordered" evidence="1">
    <location>
        <begin position="1"/>
        <end position="41"/>
    </location>
</feature>
<name>A0A3Q8VM98_CITBR</name>
<dbReference type="AlphaFoldDB" id="A0A3Q8VM98"/>
<dbReference type="EMBL" id="MH919378">
    <property type="protein sequence ID" value="AZM66597.1"/>
    <property type="molecule type" value="Genomic_DNA"/>
</dbReference>
<organism evidence="2">
    <name type="scientific">Citrobacter braakii</name>
    <dbReference type="NCBI Taxonomy" id="57706"/>
    <lineage>
        <taxon>Bacteria</taxon>
        <taxon>Pseudomonadati</taxon>
        <taxon>Pseudomonadota</taxon>
        <taxon>Gammaproteobacteria</taxon>
        <taxon>Enterobacterales</taxon>
        <taxon>Enterobacteriaceae</taxon>
        <taxon>Citrobacter</taxon>
        <taxon>Citrobacter freundii complex</taxon>
    </lineage>
</organism>